<keyword evidence="6" id="KW-0732">Signal</keyword>
<gene>
    <name evidence="7" type="ORF">EOE67_17275</name>
</gene>
<feature type="signal peptide" evidence="6">
    <location>
        <begin position="1"/>
        <end position="20"/>
    </location>
</feature>
<feature type="binding site" evidence="5">
    <location>
        <position position="249"/>
    </location>
    <ligand>
        <name>Fe cation</name>
        <dbReference type="ChEBI" id="CHEBI:24875"/>
        <note>catalytic</note>
    </ligand>
</feature>
<accession>A0A437QFN5</accession>
<evidence type="ECO:0000256" key="1">
    <source>
        <dbReference type="ARBA" id="ARBA00006787"/>
    </source>
</evidence>
<reference evidence="7 8" key="1">
    <citation type="submission" date="2019-01" db="EMBL/GenBank/DDBJ databases">
        <authorList>
            <person name="Chen W.-M."/>
        </authorList>
    </citation>
    <scope>NUCLEOTIDE SEQUENCE [LARGE SCALE GENOMIC DNA]</scope>
    <source>
        <strain evidence="7 8">KYPC3</strain>
    </source>
</reference>
<feature type="binding site" evidence="5">
    <location>
        <position position="200"/>
    </location>
    <ligand>
        <name>Fe cation</name>
        <dbReference type="ChEBI" id="CHEBI:24875"/>
        <note>catalytic</note>
    </ligand>
</feature>
<dbReference type="PANTHER" id="PTHR10543">
    <property type="entry name" value="BETA-CAROTENE DIOXYGENASE"/>
    <property type="match status" value="1"/>
</dbReference>
<organism evidence="7 8">
    <name type="scientific">Rheinheimera riviphila</name>
    <dbReference type="NCBI Taxonomy" id="1834037"/>
    <lineage>
        <taxon>Bacteria</taxon>
        <taxon>Pseudomonadati</taxon>
        <taxon>Pseudomonadota</taxon>
        <taxon>Gammaproteobacteria</taxon>
        <taxon>Chromatiales</taxon>
        <taxon>Chromatiaceae</taxon>
        <taxon>Rheinheimera</taxon>
    </lineage>
</organism>
<protein>
    <submittedName>
        <fullName evidence="7">Carotenoid oxygenase</fullName>
    </submittedName>
</protein>
<proteinExistence type="inferred from homology"/>
<evidence type="ECO:0000313" key="8">
    <source>
        <dbReference type="Proteomes" id="UP000283077"/>
    </source>
</evidence>
<sequence>MDRRRFLTAAIACASYSALASNADKLLTASRSPVMAASTAPWRKAFAGVRADFSPRQLQTEGQWPADFNGMLLRNGPARLERAGERYQHWFDGDGMVQQFTFANGKVQHQGKFIQTKKYLVEEMAGAFRYHTAGTLVKNPLPARNNDDLNTANTALIPWQGEVLALWEGGSAHRVDPQSLSTLGVKDFGEQYKQLPFSAHPLPDGQGGMWNFGTWYVSGQPLMLLYHIGAKSEMQRMQQITLPQASYLHAFSQTAEKLVFFLGACVYEQGQTFIDAFKWRPELGSQLLIIDKTDFTQQQWVELPAGFAFHCGQAWQQGGKLHLQACLYPDSGVMLEGMSYLLTGDGRKQSSEAELVTIRVPLSNKSAAAKIERSGLVMEFPQFVAGFQSTGSAASGKPEVAPLFGVSGSDRSEAGLSDSLVRIDASGRQQKYQFAPGVVAEEPLLVSGGRQVLISWLDYRKNQSGLSLFNSHDLNAGPVAQARMDRMLPLGFHGCWLDA</sequence>
<dbReference type="EMBL" id="SACS01000023">
    <property type="protein sequence ID" value="RVU33347.1"/>
    <property type="molecule type" value="Genomic_DNA"/>
</dbReference>
<feature type="chain" id="PRO_5019219721" evidence="6">
    <location>
        <begin position="21"/>
        <end position="499"/>
    </location>
</feature>
<keyword evidence="8" id="KW-1185">Reference proteome</keyword>
<dbReference type="GO" id="GO:0016121">
    <property type="term" value="P:carotene catabolic process"/>
    <property type="evidence" value="ECO:0007669"/>
    <property type="project" value="TreeGrafter"/>
</dbReference>
<dbReference type="InterPro" id="IPR004294">
    <property type="entry name" value="Carotenoid_Oase"/>
</dbReference>
<evidence type="ECO:0000256" key="3">
    <source>
        <dbReference type="ARBA" id="ARBA00023002"/>
    </source>
</evidence>
<dbReference type="Pfam" id="PF03055">
    <property type="entry name" value="RPE65"/>
    <property type="match status" value="1"/>
</dbReference>
<dbReference type="GO" id="GO:0046872">
    <property type="term" value="F:metal ion binding"/>
    <property type="evidence" value="ECO:0007669"/>
    <property type="project" value="UniProtKB-KW"/>
</dbReference>
<dbReference type="OrthoDB" id="6636843at2"/>
<evidence type="ECO:0000256" key="5">
    <source>
        <dbReference type="PIRSR" id="PIRSR604294-1"/>
    </source>
</evidence>
<evidence type="ECO:0000313" key="7">
    <source>
        <dbReference type="EMBL" id="RVU33347.1"/>
    </source>
</evidence>
<evidence type="ECO:0000256" key="4">
    <source>
        <dbReference type="ARBA" id="ARBA00023004"/>
    </source>
</evidence>
<keyword evidence="3" id="KW-0560">Oxidoreductase</keyword>
<evidence type="ECO:0000256" key="6">
    <source>
        <dbReference type="SAM" id="SignalP"/>
    </source>
</evidence>
<dbReference type="RefSeq" id="WP_127700581.1">
    <property type="nucleotide sequence ID" value="NZ_SACS01000023.1"/>
</dbReference>
<keyword evidence="2 5" id="KW-0479">Metal-binding</keyword>
<comment type="caution">
    <text evidence="7">The sequence shown here is derived from an EMBL/GenBank/DDBJ whole genome shotgun (WGS) entry which is preliminary data.</text>
</comment>
<feature type="binding site" evidence="5">
    <location>
        <position position="493"/>
    </location>
    <ligand>
        <name>Fe cation</name>
        <dbReference type="ChEBI" id="CHEBI:24875"/>
        <note>catalytic</note>
    </ligand>
</feature>
<evidence type="ECO:0000256" key="2">
    <source>
        <dbReference type="ARBA" id="ARBA00022723"/>
    </source>
</evidence>
<dbReference type="Proteomes" id="UP000283077">
    <property type="component" value="Unassembled WGS sequence"/>
</dbReference>
<dbReference type="GO" id="GO:0010436">
    <property type="term" value="F:carotenoid dioxygenase activity"/>
    <property type="evidence" value="ECO:0007669"/>
    <property type="project" value="TreeGrafter"/>
</dbReference>
<dbReference type="AlphaFoldDB" id="A0A437QFN5"/>
<comment type="similarity">
    <text evidence="1">Belongs to the carotenoid oxygenase family.</text>
</comment>
<keyword evidence="4 5" id="KW-0408">Iron</keyword>
<name>A0A437QFN5_9GAMM</name>
<dbReference type="PANTHER" id="PTHR10543:SF89">
    <property type="entry name" value="CAROTENOID 9,10(9',10')-CLEAVAGE DIOXYGENASE 1"/>
    <property type="match status" value="1"/>
</dbReference>
<feature type="binding site" evidence="5">
    <location>
        <position position="310"/>
    </location>
    <ligand>
        <name>Fe cation</name>
        <dbReference type="ChEBI" id="CHEBI:24875"/>
        <note>catalytic</note>
    </ligand>
</feature>
<comment type="cofactor">
    <cofactor evidence="5">
        <name>Fe(2+)</name>
        <dbReference type="ChEBI" id="CHEBI:29033"/>
    </cofactor>
    <text evidence="5">Binds 1 Fe(2+) ion per subunit.</text>
</comment>